<dbReference type="GO" id="GO:0007165">
    <property type="term" value="P:signal transduction"/>
    <property type="evidence" value="ECO:0007669"/>
    <property type="project" value="TreeGrafter"/>
</dbReference>
<name>A0A1F6EIQ3_9BACT</name>
<dbReference type="GO" id="GO:0006020">
    <property type="term" value="P:inositol metabolic process"/>
    <property type="evidence" value="ECO:0007669"/>
    <property type="project" value="TreeGrafter"/>
</dbReference>
<evidence type="ECO:0000313" key="6">
    <source>
        <dbReference type="EMBL" id="OGG73488.1"/>
    </source>
</evidence>
<evidence type="ECO:0000313" key="7">
    <source>
        <dbReference type="Proteomes" id="UP000178587"/>
    </source>
</evidence>
<evidence type="ECO:0000256" key="2">
    <source>
        <dbReference type="ARBA" id="ARBA00022723"/>
    </source>
</evidence>
<dbReference type="Proteomes" id="UP000178587">
    <property type="component" value="Unassembled WGS sequence"/>
</dbReference>
<feature type="binding site" evidence="5">
    <location>
        <position position="84"/>
    </location>
    <ligand>
        <name>Mg(2+)</name>
        <dbReference type="ChEBI" id="CHEBI:18420"/>
        <label>1</label>
        <note>catalytic</note>
    </ligand>
</feature>
<dbReference type="InterPro" id="IPR000760">
    <property type="entry name" value="Inositol_monophosphatase-like"/>
</dbReference>
<accession>A0A1F6EIQ3</accession>
<dbReference type="FunFam" id="3.30.540.10:FF:000003">
    <property type="entry name" value="Inositol-1-monophosphatase"/>
    <property type="match status" value="1"/>
</dbReference>
<dbReference type="SUPFAM" id="SSF56655">
    <property type="entry name" value="Carbohydrate phosphatase"/>
    <property type="match status" value="1"/>
</dbReference>
<dbReference type="GO" id="GO:0008934">
    <property type="term" value="F:inositol monophosphate 1-phosphatase activity"/>
    <property type="evidence" value="ECO:0007669"/>
    <property type="project" value="TreeGrafter"/>
</dbReference>
<dbReference type="CDD" id="cd01637">
    <property type="entry name" value="IMPase_like"/>
    <property type="match status" value="1"/>
</dbReference>
<feature type="binding site" evidence="5">
    <location>
        <position position="68"/>
    </location>
    <ligand>
        <name>Mg(2+)</name>
        <dbReference type="ChEBI" id="CHEBI:18420"/>
        <label>1</label>
        <note>catalytic</note>
    </ligand>
</feature>
<evidence type="ECO:0000256" key="1">
    <source>
        <dbReference type="ARBA" id="ARBA00001946"/>
    </source>
</evidence>
<dbReference type="PANTHER" id="PTHR20854:SF4">
    <property type="entry name" value="INOSITOL-1-MONOPHOSPHATASE-RELATED"/>
    <property type="match status" value="1"/>
</dbReference>
<dbReference type="PRINTS" id="PR00377">
    <property type="entry name" value="IMPHPHTASES"/>
</dbReference>
<evidence type="ECO:0000256" key="4">
    <source>
        <dbReference type="ARBA" id="ARBA00022842"/>
    </source>
</evidence>
<keyword evidence="3" id="KW-0378">Hydrolase</keyword>
<organism evidence="6 7">
    <name type="scientific">Candidatus Kaiserbacteria bacterium RIFCSPLOWO2_01_FULL_50_24</name>
    <dbReference type="NCBI Taxonomy" id="1798507"/>
    <lineage>
        <taxon>Bacteria</taxon>
        <taxon>Candidatus Kaiseribacteriota</taxon>
    </lineage>
</organism>
<gene>
    <name evidence="6" type="ORF">A3A34_01335</name>
</gene>
<keyword evidence="4 5" id="KW-0460">Magnesium</keyword>
<feature type="binding site" evidence="5">
    <location>
        <position position="87"/>
    </location>
    <ligand>
        <name>Mg(2+)</name>
        <dbReference type="ChEBI" id="CHEBI:18420"/>
        <label>1</label>
        <note>catalytic</note>
    </ligand>
</feature>
<evidence type="ECO:0000256" key="5">
    <source>
        <dbReference type="PIRSR" id="PIRSR600760-2"/>
    </source>
</evidence>
<dbReference type="PANTHER" id="PTHR20854">
    <property type="entry name" value="INOSITOL MONOPHOSPHATASE"/>
    <property type="match status" value="1"/>
</dbReference>
<sequence>MSTIPPYIETALDIAKKAGVVMRKNFTSHMKKEWKHDNTPVTETDLAINDLVLKEIKTCYPGHSIIAEEGNDHDELHEYVWICDPVDGTHNFSHGLPTATFAIALLRDHQPILGVILDPFENRMFYAEKGKGAFLNGNPMTVSSATSIKKTLIGIGKSRSLKNLFPVMDELYQRGVSMITGLSIHYLSALVSCGEFSASIFGGTSPHDMTPARIIVNEAGGRVTDLYGNTPSRYDREMSGQLCSNGLVHDELLSVLALGPDLKKEKA</sequence>
<feature type="binding site" evidence="5">
    <location>
        <position position="208"/>
    </location>
    <ligand>
        <name>Mg(2+)</name>
        <dbReference type="ChEBI" id="CHEBI:18420"/>
        <label>1</label>
        <note>catalytic</note>
    </ligand>
</feature>
<evidence type="ECO:0000256" key="3">
    <source>
        <dbReference type="ARBA" id="ARBA00022801"/>
    </source>
</evidence>
<keyword evidence="2 5" id="KW-0479">Metal-binding</keyword>
<evidence type="ECO:0008006" key="8">
    <source>
        <dbReference type="Google" id="ProtNLM"/>
    </source>
</evidence>
<protein>
    <recommendedName>
        <fullName evidence="8">Inositol-phosphate phosphatase</fullName>
    </recommendedName>
</protein>
<dbReference type="STRING" id="1798507.A3A34_01335"/>
<dbReference type="Gene3D" id="3.30.540.10">
    <property type="entry name" value="Fructose-1,6-Bisphosphatase, subunit A, domain 1"/>
    <property type="match status" value="1"/>
</dbReference>
<dbReference type="EMBL" id="MFLU01000018">
    <property type="protein sequence ID" value="OGG73488.1"/>
    <property type="molecule type" value="Genomic_DNA"/>
</dbReference>
<proteinExistence type="predicted"/>
<reference evidence="6 7" key="1">
    <citation type="journal article" date="2016" name="Nat. Commun.">
        <title>Thousands of microbial genomes shed light on interconnected biogeochemical processes in an aquifer system.</title>
        <authorList>
            <person name="Anantharaman K."/>
            <person name="Brown C.T."/>
            <person name="Hug L.A."/>
            <person name="Sharon I."/>
            <person name="Castelle C.J."/>
            <person name="Probst A.J."/>
            <person name="Thomas B.C."/>
            <person name="Singh A."/>
            <person name="Wilkins M.J."/>
            <person name="Karaoz U."/>
            <person name="Brodie E.L."/>
            <person name="Williams K.H."/>
            <person name="Hubbard S.S."/>
            <person name="Banfield J.F."/>
        </authorList>
    </citation>
    <scope>NUCLEOTIDE SEQUENCE [LARGE SCALE GENOMIC DNA]</scope>
</reference>
<dbReference type="Pfam" id="PF00459">
    <property type="entry name" value="Inositol_P"/>
    <property type="match status" value="1"/>
</dbReference>
<comment type="caution">
    <text evidence="6">The sequence shown here is derived from an EMBL/GenBank/DDBJ whole genome shotgun (WGS) entry which is preliminary data.</text>
</comment>
<comment type="cofactor">
    <cofactor evidence="1 5">
        <name>Mg(2+)</name>
        <dbReference type="ChEBI" id="CHEBI:18420"/>
    </cofactor>
</comment>
<dbReference type="GO" id="GO:0046872">
    <property type="term" value="F:metal ion binding"/>
    <property type="evidence" value="ECO:0007669"/>
    <property type="project" value="UniProtKB-KW"/>
</dbReference>
<dbReference type="Gene3D" id="3.40.190.80">
    <property type="match status" value="1"/>
</dbReference>
<dbReference type="AlphaFoldDB" id="A0A1F6EIQ3"/>